<feature type="domain" description="Type II secretion system protein GspF" evidence="8">
    <location>
        <begin position="60"/>
        <end position="183"/>
    </location>
</feature>
<feature type="domain" description="Type II secretion system protein GspF" evidence="8">
    <location>
        <begin position="265"/>
        <end position="384"/>
    </location>
</feature>
<evidence type="ECO:0000313" key="9">
    <source>
        <dbReference type="EMBL" id="MBC3917299.1"/>
    </source>
</evidence>
<comment type="similarity">
    <text evidence="2">Belongs to the GSP F family.</text>
</comment>
<dbReference type="InterPro" id="IPR042094">
    <property type="entry name" value="T2SS_GspF_sf"/>
</dbReference>
<name>A0ABR6ZN44_9BURK</name>
<dbReference type="InterPro" id="IPR003004">
    <property type="entry name" value="GspF/PilC"/>
</dbReference>
<comment type="caution">
    <text evidence="9">The sequence shown here is derived from an EMBL/GenBank/DDBJ whole genome shotgun (WGS) entry which is preliminary data.</text>
</comment>
<reference evidence="9 10" key="1">
    <citation type="submission" date="2020-08" db="EMBL/GenBank/DDBJ databases">
        <title>Novel species isolated from subtropical streams in China.</title>
        <authorList>
            <person name="Lu H."/>
        </authorList>
    </citation>
    <scope>NUCLEOTIDE SEQUENCE [LARGE SCALE GENOMIC DNA]</scope>
    <source>
        <strain evidence="9 10">CY18W</strain>
    </source>
</reference>
<organism evidence="9 10">
    <name type="scientific">Undibacterium hunanense</name>
    <dbReference type="NCBI Taxonomy" id="2762292"/>
    <lineage>
        <taxon>Bacteria</taxon>
        <taxon>Pseudomonadati</taxon>
        <taxon>Pseudomonadota</taxon>
        <taxon>Betaproteobacteria</taxon>
        <taxon>Burkholderiales</taxon>
        <taxon>Oxalobacteraceae</taxon>
        <taxon>Undibacterium</taxon>
    </lineage>
</organism>
<dbReference type="PRINTS" id="PR00812">
    <property type="entry name" value="BCTERIALGSPF"/>
</dbReference>
<comment type="subcellular location">
    <subcellularLocation>
        <location evidence="1">Cell membrane</location>
        <topology evidence="1">Multi-pass membrane protein</topology>
    </subcellularLocation>
</comment>
<evidence type="ECO:0000256" key="6">
    <source>
        <dbReference type="ARBA" id="ARBA00023136"/>
    </source>
</evidence>
<dbReference type="Proteomes" id="UP000650424">
    <property type="component" value="Unassembled WGS sequence"/>
</dbReference>
<feature type="transmembrane region" description="Helical" evidence="7">
    <location>
        <begin position="202"/>
        <end position="232"/>
    </location>
</feature>
<feature type="transmembrane region" description="Helical" evidence="7">
    <location>
        <begin position="365"/>
        <end position="385"/>
    </location>
</feature>
<dbReference type="PANTHER" id="PTHR30012:SF0">
    <property type="entry name" value="TYPE II SECRETION SYSTEM PROTEIN F-RELATED"/>
    <property type="match status" value="1"/>
</dbReference>
<gene>
    <name evidence="9" type="ORF">H8L32_07420</name>
</gene>
<evidence type="ECO:0000256" key="7">
    <source>
        <dbReference type="SAM" id="Phobius"/>
    </source>
</evidence>
<proteinExistence type="inferred from homology"/>
<dbReference type="RefSeq" id="WP_186946531.1">
    <property type="nucleotide sequence ID" value="NZ_JACOGF010000003.1"/>
</dbReference>
<dbReference type="Pfam" id="PF00482">
    <property type="entry name" value="T2SSF"/>
    <property type="match status" value="2"/>
</dbReference>
<feature type="transmembrane region" description="Helical" evidence="7">
    <location>
        <begin position="156"/>
        <end position="182"/>
    </location>
</feature>
<evidence type="ECO:0000256" key="2">
    <source>
        <dbReference type="ARBA" id="ARBA00005745"/>
    </source>
</evidence>
<dbReference type="EMBL" id="JACOGF010000003">
    <property type="protein sequence ID" value="MBC3917299.1"/>
    <property type="molecule type" value="Genomic_DNA"/>
</dbReference>
<evidence type="ECO:0000259" key="8">
    <source>
        <dbReference type="Pfam" id="PF00482"/>
    </source>
</evidence>
<accession>A0ABR6ZN44</accession>
<dbReference type="PANTHER" id="PTHR30012">
    <property type="entry name" value="GENERAL SECRETION PATHWAY PROTEIN"/>
    <property type="match status" value="1"/>
</dbReference>
<keyword evidence="6 7" id="KW-0472">Membrane</keyword>
<evidence type="ECO:0000256" key="4">
    <source>
        <dbReference type="ARBA" id="ARBA00022692"/>
    </source>
</evidence>
<evidence type="ECO:0000256" key="1">
    <source>
        <dbReference type="ARBA" id="ARBA00004651"/>
    </source>
</evidence>
<keyword evidence="10" id="KW-1185">Reference proteome</keyword>
<keyword evidence="3" id="KW-1003">Cell membrane</keyword>
<evidence type="ECO:0000256" key="5">
    <source>
        <dbReference type="ARBA" id="ARBA00022989"/>
    </source>
</evidence>
<evidence type="ECO:0000313" key="10">
    <source>
        <dbReference type="Proteomes" id="UP000650424"/>
    </source>
</evidence>
<dbReference type="InterPro" id="IPR018076">
    <property type="entry name" value="T2SS_GspF_dom"/>
</dbReference>
<sequence length="393" mass="43206">MRYAVRAVGRDNRVHMLELEAMDADGASRAAVVRQMTVLDVRPLSAQVQKRGKNFSLILFTQELLALLQAGLGLIESLEALGEKDAQSETANIVARLLLRMRDGLRFSVAVAAEPEHFPPLFIGIVKAAERTSDLPQALSRYIEYQVRINGIRNRIVSAAIYPAILLIVGGLVSMFLLGYVVPRFSVVYQGSGRELPLMSQWLIAWGALVAAHGKWLLLAAVGIVFCLLAWWRRLKRSGRLMLMLTRLPGISQRVNILELARLYLTLGMLLEGGIAVVNALEMVGGTLSAHRARALSAARYGIVQGGNFSDAFEKNGLTTPIALRMLRVGEHSGQLGLMLTRAALFYDAETTLWIEKFSKTFEPVLMALIGIVIGLIVVLLYMPIFDLAGTLQ</sequence>
<dbReference type="Gene3D" id="1.20.81.30">
    <property type="entry name" value="Type II secretion system (T2SS), domain F"/>
    <property type="match status" value="2"/>
</dbReference>
<evidence type="ECO:0000256" key="3">
    <source>
        <dbReference type="ARBA" id="ARBA00022475"/>
    </source>
</evidence>
<keyword evidence="5 7" id="KW-1133">Transmembrane helix</keyword>
<protein>
    <submittedName>
        <fullName evidence="9">Type II secretion system F family protein</fullName>
    </submittedName>
</protein>
<keyword evidence="4 7" id="KW-0812">Transmembrane</keyword>